<dbReference type="EMBL" id="JARTCD010000065">
    <property type="protein sequence ID" value="KAJ8654173.1"/>
    <property type="molecule type" value="Genomic_DNA"/>
</dbReference>
<dbReference type="SUPFAM" id="SSF58038">
    <property type="entry name" value="SNARE fusion complex"/>
    <property type="match status" value="2"/>
</dbReference>
<dbReference type="GO" id="GO:0019905">
    <property type="term" value="F:syntaxin binding"/>
    <property type="evidence" value="ECO:0007669"/>
    <property type="project" value="TreeGrafter"/>
</dbReference>
<feature type="region of interest" description="Disordered" evidence="2">
    <location>
        <begin position="1"/>
        <end position="101"/>
    </location>
</feature>
<evidence type="ECO:0000259" key="3">
    <source>
        <dbReference type="PROSITE" id="PS50192"/>
    </source>
</evidence>
<feature type="compositionally biased region" description="Basic and acidic residues" evidence="2">
    <location>
        <begin position="67"/>
        <end position="77"/>
    </location>
</feature>
<protein>
    <recommendedName>
        <fullName evidence="3">t-SNARE coiled-coil homology domain-containing protein</fullName>
    </recommendedName>
</protein>
<dbReference type="RefSeq" id="XP_058339087.1">
    <property type="nucleotide sequence ID" value="XM_058490104.1"/>
</dbReference>
<evidence type="ECO:0000313" key="4">
    <source>
        <dbReference type="EMBL" id="KAJ8654173.1"/>
    </source>
</evidence>
<proteinExistence type="inferred from homology"/>
<evidence type="ECO:0000256" key="1">
    <source>
        <dbReference type="ARBA" id="ARBA00009480"/>
    </source>
</evidence>
<feature type="domain" description="T-SNARE coiled-coil homology" evidence="3">
    <location>
        <begin position="263"/>
        <end position="325"/>
    </location>
</feature>
<feature type="compositionally biased region" description="Polar residues" evidence="2">
    <location>
        <begin position="221"/>
        <end position="244"/>
    </location>
</feature>
<gene>
    <name evidence="4" type="ORF">O0I10_010121</name>
</gene>
<dbReference type="AlphaFoldDB" id="A0AAD7XV53"/>
<dbReference type="InterPro" id="IPR000727">
    <property type="entry name" value="T_SNARE_dom"/>
</dbReference>
<organism evidence="4 5">
    <name type="scientific">Lichtheimia ornata</name>
    <dbReference type="NCBI Taxonomy" id="688661"/>
    <lineage>
        <taxon>Eukaryota</taxon>
        <taxon>Fungi</taxon>
        <taxon>Fungi incertae sedis</taxon>
        <taxon>Mucoromycota</taxon>
        <taxon>Mucoromycotina</taxon>
        <taxon>Mucoromycetes</taxon>
        <taxon>Mucorales</taxon>
        <taxon>Lichtheimiaceae</taxon>
        <taxon>Lichtheimia</taxon>
    </lineage>
</organism>
<comment type="similarity">
    <text evidence="1">Belongs to the SNAP-25 family.</text>
</comment>
<dbReference type="SMART" id="SM00397">
    <property type="entry name" value="t_SNARE"/>
    <property type="match status" value="2"/>
</dbReference>
<dbReference type="PANTHER" id="PTHR19305:SF9">
    <property type="entry name" value="SYNAPTOSOMAL-ASSOCIATED PROTEIN 29"/>
    <property type="match status" value="1"/>
</dbReference>
<dbReference type="PROSITE" id="PS50192">
    <property type="entry name" value="T_SNARE"/>
    <property type="match status" value="2"/>
</dbReference>
<keyword evidence="5" id="KW-1185">Reference proteome</keyword>
<feature type="compositionally biased region" description="Basic and acidic residues" evidence="2">
    <location>
        <begin position="198"/>
        <end position="216"/>
    </location>
</feature>
<dbReference type="GO" id="GO:0031201">
    <property type="term" value="C:SNARE complex"/>
    <property type="evidence" value="ECO:0007669"/>
    <property type="project" value="TreeGrafter"/>
</dbReference>
<sequence>MSWRASNSNKTNTNPFEVLQEEEQPSSSPQRQHYRNEQRGQHAERQRLQTTATTHHKPEQSSMIADDGSKARSRYREWTPTAGGDDDEDVYAQSRLADHNGERQVDDLKGDIRNVKQDTLSSTRNALSTITDAQGIATTTLSDLGEQASQLGNVERNIGEARAEAEHAAEQAGRLKRLNRSIFLPTFKNPFQRKARARRELEQAQEKHAANREERGVISQFEHQSQTRTNRAQQQPPATTSSKSGRSKSDRNRYQFEADSEDDAIEDEIDQNLDDISHATGHLKHMATAMRGEIDSQNEALGRIQDKVDPINQDIFTTTHRINKIK</sequence>
<feature type="compositionally biased region" description="Polar residues" evidence="2">
    <location>
        <begin position="1"/>
        <end position="15"/>
    </location>
</feature>
<accession>A0AAD7XV53</accession>
<dbReference type="GO" id="GO:0005886">
    <property type="term" value="C:plasma membrane"/>
    <property type="evidence" value="ECO:0007669"/>
    <property type="project" value="TreeGrafter"/>
</dbReference>
<dbReference type="CDD" id="cd15857">
    <property type="entry name" value="SNARE_SEC9C"/>
    <property type="match status" value="1"/>
</dbReference>
<reference evidence="4 5" key="1">
    <citation type="submission" date="2023-03" db="EMBL/GenBank/DDBJ databases">
        <title>Genome sequence of Lichtheimia ornata CBS 291.66.</title>
        <authorList>
            <person name="Mohabir J.T."/>
            <person name="Shea T.P."/>
            <person name="Kurbessoian T."/>
            <person name="Berby B."/>
            <person name="Fontaine J."/>
            <person name="Livny J."/>
            <person name="Gnirke A."/>
            <person name="Stajich J.E."/>
            <person name="Cuomo C.A."/>
        </authorList>
    </citation>
    <scope>NUCLEOTIDE SEQUENCE [LARGE SCALE GENOMIC DNA]</scope>
    <source>
        <strain evidence="4">CBS 291.66</strain>
    </source>
</reference>
<dbReference type="GO" id="GO:0006887">
    <property type="term" value="P:exocytosis"/>
    <property type="evidence" value="ECO:0007669"/>
    <property type="project" value="TreeGrafter"/>
</dbReference>
<dbReference type="GO" id="GO:0006906">
    <property type="term" value="P:vesicle fusion"/>
    <property type="evidence" value="ECO:0007669"/>
    <property type="project" value="TreeGrafter"/>
</dbReference>
<name>A0AAD7XV53_9FUNG</name>
<comment type="caution">
    <text evidence="4">The sequence shown here is derived from an EMBL/GenBank/DDBJ whole genome shotgun (WGS) entry which is preliminary data.</text>
</comment>
<evidence type="ECO:0000256" key="2">
    <source>
        <dbReference type="SAM" id="MobiDB-lite"/>
    </source>
</evidence>
<dbReference type="Gene3D" id="1.20.5.110">
    <property type="match status" value="2"/>
</dbReference>
<feature type="compositionally biased region" description="Basic and acidic residues" evidence="2">
    <location>
        <begin position="34"/>
        <end position="47"/>
    </location>
</feature>
<dbReference type="Proteomes" id="UP001234581">
    <property type="component" value="Unassembled WGS sequence"/>
</dbReference>
<evidence type="ECO:0000313" key="5">
    <source>
        <dbReference type="Proteomes" id="UP001234581"/>
    </source>
</evidence>
<feature type="compositionally biased region" description="Basic and acidic residues" evidence="2">
    <location>
        <begin position="247"/>
        <end position="256"/>
    </location>
</feature>
<dbReference type="GeneID" id="83217525"/>
<feature type="domain" description="T-SNARE coiled-coil homology" evidence="3">
    <location>
        <begin position="113"/>
        <end position="175"/>
    </location>
</feature>
<dbReference type="PANTHER" id="PTHR19305">
    <property type="entry name" value="SYNAPTOSOMAL ASSOCIATED PROTEIN"/>
    <property type="match status" value="1"/>
</dbReference>
<dbReference type="GO" id="GO:0005484">
    <property type="term" value="F:SNAP receptor activity"/>
    <property type="evidence" value="ECO:0007669"/>
    <property type="project" value="TreeGrafter"/>
</dbReference>
<feature type="region of interest" description="Disordered" evidence="2">
    <location>
        <begin position="194"/>
        <end position="263"/>
    </location>
</feature>